<evidence type="ECO:0000313" key="3">
    <source>
        <dbReference type="Proteomes" id="UP000595437"/>
    </source>
</evidence>
<sequence>VKNVYKTWRGTPKELKKLRKPRLTLRPEDACCSGWIKDRRKRQSYLLMGSKDGDDLVPSLIIPWTKDR</sequence>
<accession>A0A7T8GWS9</accession>
<dbReference type="OrthoDB" id="10053709at2759"/>
<evidence type="ECO:0000259" key="1">
    <source>
        <dbReference type="PROSITE" id="PS50189"/>
    </source>
</evidence>
<feature type="non-terminal residue" evidence="2">
    <location>
        <position position="1"/>
    </location>
</feature>
<evidence type="ECO:0000313" key="2">
    <source>
        <dbReference type="EMBL" id="QQP39127.1"/>
    </source>
</evidence>
<dbReference type="InterPro" id="IPR001134">
    <property type="entry name" value="Netrin_domain"/>
</dbReference>
<feature type="non-terminal residue" evidence="2">
    <location>
        <position position="68"/>
    </location>
</feature>
<dbReference type="Proteomes" id="UP000595437">
    <property type="component" value="Chromosome 14"/>
</dbReference>
<organism evidence="2 3">
    <name type="scientific">Caligus rogercresseyi</name>
    <name type="common">Sea louse</name>
    <dbReference type="NCBI Taxonomy" id="217165"/>
    <lineage>
        <taxon>Eukaryota</taxon>
        <taxon>Metazoa</taxon>
        <taxon>Ecdysozoa</taxon>
        <taxon>Arthropoda</taxon>
        <taxon>Crustacea</taxon>
        <taxon>Multicrustacea</taxon>
        <taxon>Hexanauplia</taxon>
        <taxon>Copepoda</taxon>
        <taxon>Siphonostomatoida</taxon>
        <taxon>Caligidae</taxon>
        <taxon>Caligus</taxon>
    </lineage>
</organism>
<name>A0A7T8GWS9_CALRO</name>
<dbReference type="PROSITE" id="PS50189">
    <property type="entry name" value="NTR"/>
    <property type="match status" value="1"/>
</dbReference>
<feature type="domain" description="NTR" evidence="1">
    <location>
        <begin position="1"/>
        <end position="68"/>
    </location>
</feature>
<gene>
    <name evidence="2" type="ORF">FKW44_019912</name>
</gene>
<proteinExistence type="predicted"/>
<keyword evidence="3" id="KW-1185">Reference proteome</keyword>
<reference evidence="3" key="1">
    <citation type="submission" date="2021-01" db="EMBL/GenBank/DDBJ databases">
        <title>Caligus Genome Assembly.</title>
        <authorList>
            <person name="Gallardo-Escarate C."/>
        </authorList>
    </citation>
    <scope>NUCLEOTIDE SEQUENCE [LARGE SCALE GENOMIC DNA]</scope>
</reference>
<protein>
    <submittedName>
        <fullName evidence="2">Secreted frizzledrelated protein 01-05-2020</fullName>
    </submittedName>
</protein>
<dbReference type="AlphaFoldDB" id="A0A7T8GWS9"/>
<dbReference type="EMBL" id="CP045903">
    <property type="protein sequence ID" value="QQP39127.1"/>
    <property type="molecule type" value="Genomic_DNA"/>
</dbReference>